<accession>A0A6A7YPI9</accession>
<dbReference type="Gene3D" id="3.90.190.10">
    <property type="entry name" value="Protein tyrosine phosphatase superfamily"/>
    <property type="match status" value="1"/>
</dbReference>
<reference evidence="6 7" key="1">
    <citation type="submission" date="2019-10" db="EMBL/GenBank/DDBJ databases">
        <title>Evaluation of single-gene subtyping targets for Pseudomonas.</title>
        <authorList>
            <person name="Reichler S.J."/>
            <person name="Orsi R.H."/>
            <person name="Wiedmann M."/>
            <person name="Martin N.H."/>
            <person name="Murphy S.I."/>
        </authorList>
    </citation>
    <scope>NUCLEOTIDE SEQUENCE [LARGE SCALE GENOMIC DNA]</scope>
    <source>
        <strain evidence="5 7">FSL R10-3254</strain>
        <strain evidence="4 6">FSL R10-3257</strain>
    </source>
</reference>
<dbReference type="InterPro" id="IPR016130">
    <property type="entry name" value="Tyr_Pase_AS"/>
</dbReference>
<dbReference type="EMBL" id="WIWJ01000106">
    <property type="protein sequence ID" value="MQT50204.1"/>
    <property type="molecule type" value="Genomic_DNA"/>
</dbReference>
<comment type="caution">
    <text evidence="4">The sequence shown here is derived from an EMBL/GenBank/DDBJ whole genome shotgun (WGS) entry which is preliminary data.</text>
</comment>
<dbReference type="PROSITE" id="PS00383">
    <property type="entry name" value="TYR_PHOSPHATASE_1"/>
    <property type="match status" value="1"/>
</dbReference>
<dbReference type="GO" id="GO:0004721">
    <property type="term" value="F:phosphoprotein phosphatase activity"/>
    <property type="evidence" value="ECO:0007669"/>
    <property type="project" value="InterPro"/>
</dbReference>
<protein>
    <submittedName>
        <fullName evidence="4">Autotransporter domain-containing protein</fullName>
    </submittedName>
</protein>
<dbReference type="InterPro" id="IPR026893">
    <property type="entry name" value="Tyr/Ser_Pase_IphP-type"/>
</dbReference>
<evidence type="ECO:0000313" key="7">
    <source>
        <dbReference type="Proteomes" id="UP000489190"/>
    </source>
</evidence>
<gene>
    <name evidence="5" type="ORF">GHO39_25350</name>
    <name evidence="4" type="ORF">GHO40_26385</name>
</gene>
<dbReference type="RefSeq" id="WP_153330758.1">
    <property type="nucleotide sequence ID" value="NZ_WIWI01000105.1"/>
</dbReference>
<dbReference type="PANTHER" id="PTHR31126">
    <property type="entry name" value="TYROSINE-PROTEIN PHOSPHATASE"/>
    <property type="match status" value="1"/>
</dbReference>
<evidence type="ECO:0000256" key="1">
    <source>
        <dbReference type="ARBA" id="ARBA00009580"/>
    </source>
</evidence>
<feature type="domain" description="Autotransporter" evidence="3">
    <location>
        <begin position="367"/>
        <end position="641"/>
    </location>
</feature>
<dbReference type="AlphaFoldDB" id="A0A6A7YPI9"/>
<sequence length="641" mass="67184">MLQRSLYSLSILSLSIVAAHAVGSEALDTPRLSSMDNFRDVAGTTTARSTAHDGTLRAGVFYRSNALTPSAADLATLDSLGIKAVYDLRTPGEISTAPDAPLTGATYQNIDILGAATSGANITTAAILNAPDSAAAMKLMQETNRAFVGDAGMRAQFGTLFNELASVDAAQLLHCTAGKDRTGWAAAVLQSIAGVDSATIMSDYLATNEYSAERIAATLKAMPPSMASIYAPLLGVDASYLQAGLDQVSAQYGSMDNYLKQGLGLSQETIYVLRAKMVEYNSLPGQAGMVGNSAAGAKLLQQLQNTRLSGTYTAYNYYLQAAIDNQNLDGVESTVGGQVHADAASYLLRQNALIDQSAAPYASGTDLKMGQYRLWSTTLTDYLGTDGSSHTQSSNEHNQGLMLGATQRFSEQLSGRASVGYSQGKVGGAGGSVDTDLTFFNLGARYALERLEQGLFVDANASAGYFDYDSKRELGGGLGTAQGDSHGKLVGATLLFGYRAPVSGMIFEPGLGVRISHLDQASFKEKGSELALDVDSSKQTRRSALAKLDVSFAPIAMGNWQLVPGVKVGYEHTLGDRDVQSSGQLLGLNIEQRAAFDSRDQFTGGVNLMAKLGALSLGADMNASAGGSHGFGGNLKASYAF</sequence>
<dbReference type="Proteomes" id="UP000441404">
    <property type="component" value="Unassembled WGS sequence"/>
</dbReference>
<proteinExistence type="inferred from homology"/>
<dbReference type="Gene3D" id="2.40.128.130">
    <property type="entry name" value="Autotransporter beta-domain"/>
    <property type="match status" value="1"/>
</dbReference>
<organism evidence="4 6">
    <name type="scientific">Pseudomonas helleri</name>
    <dbReference type="NCBI Taxonomy" id="1608996"/>
    <lineage>
        <taxon>Bacteria</taxon>
        <taxon>Pseudomonadati</taxon>
        <taxon>Pseudomonadota</taxon>
        <taxon>Gammaproteobacteria</taxon>
        <taxon>Pseudomonadales</taxon>
        <taxon>Pseudomonadaceae</taxon>
        <taxon>Pseudomonas</taxon>
    </lineage>
</organism>
<dbReference type="SUPFAM" id="SSF52799">
    <property type="entry name" value="(Phosphotyrosine protein) phosphatases II"/>
    <property type="match status" value="1"/>
</dbReference>
<evidence type="ECO:0000313" key="6">
    <source>
        <dbReference type="Proteomes" id="UP000441404"/>
    </source>
</evidence>
<dbReference type="Pfam" id="PF03797">
    <property type="entry name" value="Autotransporter"/>
    <property type="match status" value="1"/>
</dbReference>
<dbReference type="InterPro" id="IPR036709">
    <property type="entry name" value="Autotransporte_beta_dom_sf"/>
</dbReference>
<evidence type="ECO:0000259" key="3">
    <source>
        <dbReference type="PROSITE" id="PS51208"/>
    </source>
</evidence>
<evidence type="ECO:0000313" key="5">
    <source>
        <dbReference type="EMBL" id="MQT92428.1"/>
    </source>
</evidence>
<comment type="similarity">
    <text evidence="1">Belongs to the protein-tyrosine phosphatase family.</text>
</comment>
<dbReference type="EMBL" id="WIWI01000105">
    <property type="protein sequence ID" value="MQT92428.1"/>
    <property type="molecule type" value="Genomic_DNA"/>
</dbReference>
<dbReference type="SMART" id="SM00869">
    <property type="entry name" value="Autotransporter"/>
    <property type="match status" value="1"/>
</dbReference>
<dbReference type="PANTHER" id="PTHR31126:SF1">
    <property type="entry name" value="TYROSINE SPECIFIC PROTEIN PHOSPHATASES DOMAIN-CONTAINING PROTEIN"/>
    <property type="match status" value="1"/>
</dbReference>
<dbReference type="SUPFAM" id="SSF103515">
    <property type="entry name" value="Autotransporter"/>
    <property type="match status" value="1"/>
</dbReference>
<feature type="chain" id="PRO_5036169379" evidence="2">
    <location>
        <begin position="22"/>
        <end position="641"/>
    </location>
</feature>
<feature type="signal peptide" evidence="2">
    <location>
        <begin position="1"/>
        <end position="21"/>
    </location>
</feature>
<dbReference type="Proteomes" id="UP000489190">
    <property type="component" value="Unassembled WGS sequence"/>
</dbReference>
<evidence type="ECO:0000313" key="4">
    <source>
        <dbReference type="EMBL" id="MQT50204.1"/>
    </source>
</evidence>
<dbReference type="InterPro" id="IPR029021">
    <property type="entry name" value="Prot-tyrosine_phosphatase-like"/>
</dbReference>
<keyword evidence="2" id="KW-0732">Signal</keyword>
<dbReference type="PROSITE" id="PS51208">
    <property type="entry name" value="AUTOTRANSPORTER"/>
    <property type="match status" value="1"/>
</dbReference>
<dbReference type="Pfam" id="PF13350">
    <property type="entry name" value="Y_phosphatase3"/>
    <property type="match status" value="1"/>
</dbReference>
<dbReference type="InterPro" id="IPR005546">
    <property type="entry name" value="Autotransporte_beta"/>
</dbReference>
<evidence type="ECO:0000256" key="2">
    <source>
        <dbReference type="SAM" id="SignalP"/>
    </source>
</evidence>
<name>A0A6A7YPI9_9PSED</name>